<dbReference type="PROSITE" id="PS50181">
    <property type="entry name" value="FBOX"/>
    <property type="match status" value="1"/>
</dbReference>
<organism evidence="13 14">
    <name type="scientific">Perkinsus olseni</name>
    <name type="common">Perkinsus atlanticus</name>
    <dbReference type="NCBI Taxonomy" id="32597"/>
    <lineage>
        <taxon>Eukaryota</taxon>
        <taxon>Sar</taxon>
        <taxon>Alveolata</taxon>
        <taxon>Perkinsozoa</taxon>
        <taxon>Perkinsea</taxon>
        <taxon>Perkinsida</taxon>
        <taxon>Perkinsidae</taxon>
        <taxon>Perkinsus</taxon>
    </lineage>
</organism>
<keyword evidence="4 11" id="KW-0963">Cytoplasm</keyword>
<dbReference type="Pfam" id="PF03416">
    <property type="entry name" value="Peptidase_C54"/>
    <property type="match status" value="1"/>
</dbReference>
<evidence type="ECO:0000256" key="11">
    <source>
        <dbReference type="RuleBase" id="RU363115"/>
    </source>
</evidence>
<dbReference type="InterPro" id="IPR046792">
    <property type="entry name" value="Peptidase_C54_cat"/>
</dbReference>
<keyword evidence="6 11" id="KW-0378">Hydrolase</keyword>
<keyword evidence="9 11" id="KW-0072">Autophagy</keyword>
<protein>
    <recommendedName>
        <fullName evidence="11">Cysteine protease</fullName>
        <ecNumber evidence="11">3.4.22.-</ecNumber>
    </recommendedName>
</protein>
<dbReference type="GO" id="GO:0034727">
    <property type="term" value="P:piecemeal microautophagy of the nucleus"/>
    <property type="evidence" value="ECO:0007669"/>
    <property type="project" value="TreeGrafter"/>
</dbReference>
<dbReference type="GO" id="GO:0000045">
    <property type="term" value="P:autophagosome assembly"/>
    <property type="evidence" value="ECO:0007669"/>
    <property type="project" value="TreeGrafter"/>
</dbReference>
<dbReference type="GO" id="GO:0000423">
    <property type="term" value="P:mitophagy"/>
    <property type="evidence" value="ECO:0007669"/>
    <property type="project" value="TreeGrafter"/>
</dbReference>
<dbReference type="InterPro" id="IPR001810">
    <property type="entry name" value="F-box_dom"/>
</dbReference>
<dbReference type="EC" id="3.4.22.-" evidence="11"/>
<dbReference type="SUPFAM" id="SSF54001">
    <property type="entry name" value="Cysteine proteinases"/>
    <property type="match status" value="1"/>
</dbReference>
<evidence type="ECO:0000256" key="7">
    <source>
        <dbReference type="ARBA" id="ARBA00022807"/>
    </source>
</evidence>
<comment type="subcellular location">
    <subcellularLocation>
        <location evidence="1 11">Cytoplasm</location>
    </subcellularLocation>
</comment>
<accession>A0A7J6LRP6</accession>
<evidence type="ECO:0000313" key="14">
    <source>
        <dbReference type="Proteomes" id="UP000572268"/>
    </source>
</evidence>
<keyword evidence="7" id="KW-0788">Thiol protease</keyword>
<evidence type="ECO:0000256" key="5">
    <source>
        <dbReference type="ARBA" id="ARBA00022670"/>
    </source>
</evidence>
<evidence type="ECO:0000256" key="4">
    <source>
        <dbReference type="ARBA" id="ARBA00022490"/>
    </source>
</evidence>
<dbReference type="GO" id="GO:0035973">
    <property type="term" value="P:aggrephagy"/>
    <property type="evidence" value="ECO:0007669"/>
    <property type="project" value="TreeGrafter"/>
</dbReference>
<dbReference type="PANTHER" id="PTHR22624:SF49">
    <property type="entry name" value="CYSTEINE PROTEASE"/>
    <property type="match status" value="1"/>
</dbReference>
<evidence type="ECO:0000256" key="9">
    <source>
        <dbReference type="ARBA" id="ARBA00023006"/>
    </source>
</evidence>
<evidence type="ECO:0000259" key="12">
    <source>
        <dbReference type="PROSITE" id="PS50181"/>
    </source>
</evidence>
<sequence>MAFDNFAPTLARLFHSLQTWLMPFKLPLTEDVHMLGHTYSPPLMDDDGIAPPPEESPLYHSYVNVILFTYRSGFKPIEGCTGPASVSDKGWGCAIRATQMLLAQAVREAKKTADGKDAADTSAVLSLFLDDPSAPLSLHRMVRMGQEVLAKRPGTWFGPTSGGMVASRLIKAAHEEDEAAGRAPRVPFHCVAFDDGVLYKDQVEPLLAEEGALPVLVLLCVRLGQDATIPQSHIPLILACFRRPGFVGLSSGESTTSALYFVAAWTGGLYYLDPHLATQPALTDPDRIQEGTCIHQLKPHSLGWSRLNSSMCFGFLLRSKGELDGLAEWIRSGNGLEEGEISQQWLFEVLDNTPAYARPGGGVDADDLSDVGGPTGRRPAAAAAVGDPSLAARSLSFHMAPPPSAAALRVRRKKPVGTTRRVAKRGRIGGLPLLDLPEGVLLHVLRSLGPKDLAAFETSCKEARRKCRTLNLWRELGAHIFHGQLQSGESFLVGKCGETTAKRVSVDWKSRYKLFNAFSKTFRETDRPTMTFVDDRDHVAYLSARIEVDCLRSCGGNGIYLEVLVQKNADNLSLACVDFDSGGKSSVTFSPDTGAVIKESKIQENPRKVRGSYRQPLAQIQQLQPKSSLVLTRFEGLMGMLLNREGLTFYRRLPGSPWECTGVVTDLSWVQGEHVTPCIAFRDNGIYHVVIRRLGVYCPPRAPKRSSLEPPVMSEDGWQPLDWESTDGWEYLSDASDDDEGVGGHILQEHHLN</sequence>
<feature type="domain" description="F-box" evidence="12">
    <location>
        <begin position="430"/>
        <end position="476"/>
    </location>
</feature>
<dbReference type="GO" id="GO:0015031">
    <property type="term" value="P:protein transport"/>
    <property type="evidence" value="ECO:0007669"/>
    <property type="project" value="UniProtKB-KW"/>
</dbReference>
<name>A0A7J6LRP6_PEROL</name>
<dbReference type="GO" id="GO:0019786">
    <property type="term" value="F:protein-phosphatidylethanolamide deconjugating activity"/>
    <property type="evidence" value="ECO:0007669"/>
    <property type="project" value="InterPro"/>
</dbReference>
<comment type="function">
    <text evidence="11">Cysteine protease that plays a key role in autophagy by mediating both proteolytic activation and delipidation of ATG8 family proteins.</text>
</comment>
<evidence type="ECO:0000313" key="13">
    <source>
        <dbReference type="EMBL" id="KAF4661670.1"/>
    </source>
</evidence>
<dbReference type="Gene3D" id="1.20.1280.50">
    <property type="match status" value="1"/>
</dbReference>
<comment type="similarity">
    <text evidence="2 11">Belongs to the peptidase C54 family.</text>
</comment>
<dbReference type="GO" id="GO:0005737">
    <property type="term" value="C:cytoplasm"/>
    <property type="evidence" value="ECO:0007669"/>
    <property type="project" value="UniProtKB-SubCell"/>
</dbReference>
<evidence type="ECO:0000256" key="2">
    <source>
        <dbReference type="ARBA" id="ARBA00010958"/>
    </source>
</evidence>
<dbReference type="EMBL" id="JABANN010000344">
    <property type="protein sequence ID" value="KAF4661670.1"/>
    <property type="molecule type" value="Genomic_DNA"/>
</dbReference>
<evidence type="ECO:0000256" key="1">
    <source>
        <dbReference type="ARBA" id="ARBA00004496"/>
    </source>
</evidence>
<dbReference type="PANTHER" id="PTHR22624">
    <property type="entry name" value="CYSTEINE PROTEASE ATG4"/>
    <property type="match status" value="1"/>
</dbReference>
<keyword evidence="3" id="KW-0813">Transport</keyword>
<comment type="catalytic activity">
    <reaction evidence="10">
        <text>[protein]-C-terminal L-amino acid-glycyl-phosphatidylethanolamide + H2O = [protein]-C-terminal L-amino acid-glycine + a 1,2-diacyl-sn-glycero-3-phosphoethanolamine</text>
        <dbReference type="Rhea" id="RHEA:67548"/>
        <dbReference type="Rhea" id="RHEA-COMP:17323"/>
        <dbReference type="Rhea" id="RHEA-COMP:17324"/>
        <dbReference type="ChEBI" id="CHEBI:15377"/>
        <dbReference type="ChEBI" id="CHEBI:64612"/>
        <dbReference type="ChEBI" id="CHEBI:172940"/>
        <dbReference type="ChEBI" id="CHEBI:172941"/>
    </reaction>
    <physiologicalReaction direction="left-to-right" evidence="10">
        <dbReference type="Rhea" id="RHEA:67549"/>
    </physiologicalReaction>
</comment>
<keyword evidence="5 11" id="KW-0645">Protease</keyword>
<evidence type="ECO:0000256" key="8">
    <source>
        <dbReference type="ARBA" id="ARBA00022927"/>
    </source>
</evidence>
<dbReference type="InterPro" id="IPR005078">
    <property type="entry name" value="Peptidase_C54"/>
</dbReference>
<dbReference type="Proteomes" id="UP000572268">
    <property type="component" value="Unassembled WGS sequence"/>
</dbReference>
<dbReference type="GO" id="GO:0016485">
    <property type="term" value="P:protein processing"/>
    <property type="evidence" value="ECO:0007669"/>
    <property type="project" value="TreeGrafter"/>
</dbReference>
<dbReference type="InterPro" id="IPR038765">
    <property type="entry name" value="Papain-like_cys_pep_sf"/>
</dbReference>
<evidence type="ECO:0000256" key="3">
    <source>
        <dbReference type="ARBA" id="ARBA00022448"/>
    </source>
</evidence>
<dbReference type="Pfam" id="PF00646">
    <property type="entry name" value="F-box"/>
    <property type="match status" value="1"/>
</dbReference>
<comment type="caution">
    <text evidence="13">The sequence shown here is derived from an EMBL/GenBank/DDBJ whole genome shotgun (WGS) entry which is preliminary data.</text>
</comment>
<evidence type="ECO:0000256" key="6">
    <source>
        <dbReference type="ARBA" id="ARBA00022801"/>
    </source>
</evidence>
<proteinExistence type="inferred from homology"/>
<dbReference type="InterPro" id="IPR036047">
    <property type="entry name" value="F-box-like_dom_sf"/>
</dbReference>
<dbReference type="GO" id="GO:0004197">
    <property type="term" value="F:cysteine-type endopeptidase activity"/>
    <property type="evidence" value="ECO:0007669"/>
    <property type="project" value="TreeGrafter"/>
</dbReference>
<dbReference type="AlphaFoldDB" id="A0A7J6LRP6"/>
<keyword evidence="8 11" id="KW-0653">Protein transport</keyword>
<dbReference type="SUPFAM" id="SSF81383">
    <property type="entry name" value="F-box domain"/>
    <property type="match status" value="1"/>
</dbReference>
<evidence type="ECO:0000256" key="10">
    <source>
        <dbReference type="ARBA" id="ARBA00029362"/>
    </source>
</evidence>
<reference evidence="13 14" key="1">
    <citation type="submission" date="2020-04" db="EMBL/GenBank/DDBJ databases">
        <title>Perkinsus olseni comparative genomics.</title>
        <authorList>
            <person name="Bogema D.R."/>
        </authorList>
    </citation>
    <scope>NUCLEOTIDE SEQUENCE [LARGE SCALE GENOMIC DNA]</scope>
    <source>
        <strain evidence="13">ATCC PRA-31</strain>
    </source>
</reference>
<gene>
    <name evidence="13" type="primary">ATG4C</name>
    <name evidence="13" type="ORF">FOL46_005637</name>
</gene>